<dbReference type="AlphaFoldDB" id="A0A7Z0HZH1"/>
<dbReference type="SUPFAM" id="SSF46626">
    <property type="entry name" value="Cytochrome c"/>
    <property type="match status" value="2"/>
</dbReference>
<evidence type="ECO:0000259" key="5">
    <source>
        <dbReference type="PROSITE" id="PS51007"/>
    </source>
</evidence>
<keyword evidence="7" id="KW-1185">Reference proteome</keyword>
<evidence type="ECO:0000313" key="6">
    <source>
        <dbReference type="EMBL" id="NYS25141.1"/>
    </source>
</evidence>
<keyword evidence="2 4" id="KW-0479">Metal-binding</keyword>
<name>A0A7Z0HZH1_9RHOB</name>
<organism evidence="6 7">
    <name type="scientific">Rhabdonatronobacter sediminivivens</name>
    <dbReference type="NCBI Taxonomy" id="2743469"/>
    <lineage>
        <taxon>Bacteria</taxon>
        <taxon>Pseudomonadati</taxon>
        <taxon>Pseudomonadota</taxon>
        <taxon>Alphaproteobacteria</taxon>
        <taxon>Rhodobacterales</taxon>
        <taxon>Paracoccaceae</taxon>
        <taxon>Rhabdonatronobacter</taxon>
    </lineage>
</organism>
<proteinExistence type="predicted"/>
<dbReference type="Pfam" id="PF00034">
    <property type="entry name" value="Cytochrom_C"/>
    <property type="match status" value="2"/>
</dbReference>
<evidence type="ECO:0000256" key="1">
    <source>
        <dbReference type="ARBA" id="ARBA00022617"/>
    </source>
</evidence>
<feature type="domain" description="Cytochrome c" evidence="5">
    <location>
        <begin position="41"/>
        <end position="149"/>
    </location>
</feature>
<dbReference type="RefSeq" id="WP_179905846.1">
    <property type="nucleotide sequence ID" value="NZ_JACBXS010000015.1"/>
</dbReference>
<accession>A0A7Z0HZH1</accession>
<comment type="caution">
    <text evidence="6">The sequence shown here is derived from an EMBL/GenBank/DDBJ whole genome shotgun (WGS) entry which is preliminary data.</text>
</comment>
<evidence type="ECO:0000256" key="2">
    <source>
        <dbReference type="ARBA" id="ARBA00022723"/>
    </source>
</evidence>
<feature type="domain" description="Cytochrome c" evidence="5">
    <location>
        <begin position="190"/>
        <end position="296"/>
    </location>
</feature>
<dbReference type="EMBL" id="JACBXS010000015">
    <property type="protein sequence ID" value="NYS25141.1"/>
    <property type="molecule type" value="Genomic_DNA"/>
</dbReference>
<dbReference type="Proteomes" id="UP000529417">
    <property type="component" value="Unassembled WGS sequence"/>
</dbReference>
<evidence type="ECO:0000313" key="7">
    <source>
        <dbReference type="Proteomes" id="UP000529417"/>
    </source>
</evidence>
<protein>
    <submittedName>
        <fullName evidence="6">Cytochrome c</fullName>
    </submittedName>
</protein>
<dbReference type="GO" id="GO:0020037">
    <property type="term" value="F:heme binding"/>
    <property type="evidence" value="ECO:0007669"/>
    <property type="project" value="InterPro"/>
</dbReference>
<dbReference type="GO" id="GO:0009055">
    <property type="term" value="F:electron transfer activity"/>
    <property type="evidence" value="ECO:0007669"/>
    <property type="project" value="InterPro"/>
</dbReference>
<gene>
    <name evidence="6" type="ORF">HUK65_09065</name>
</gene>
<dbReference type="GO" id="GO:0046872">
    <property type="term" value="F:metal ion binding"/>
    <property type="evidence" value="ECO:0007669"/>
    <property type="project" value="UniProtKB-KW"/>
</dbReference>
<keyword evidence="3 4" id="KW-0408">Iron</keyword>
<reference evidence="6 7" key="1">
    <citation type="journal article" date="2000" name="Arch. Microbiol.">
        <title>Rhodobaca bogoriensis gen. nov. and sp. nov., an alkaliphilic purple nonsulfur bacterium from African Rift Valley soda lakes.</title>
        <authorList>
            <person name="Milford A.D."/>
            <person name="Achenbach L.A."/>
            <person name="Jung D.O."/>
            <person name="Madigan M.T."/>
        </authorList>
    </citation>
    <scope>NUCLEOTIDE SEQUENCE [LARGE SCALE GENOMIC DNA]</scope>
    <source>
        <strain evidence="6 7">2376</strain>
    </source>
</reference>
<dbReference type="InterPro" id="IPR009056">
    <property type="entry name" value="Cyt_c-like_dom"/>
</dbReference>
<evidence type="ECO:0000256" key="3">
    <source>
        <dbReference type="ARBA" id="ARBA00023004"/>
    </source>
</evidence>
<sequence length="296" mass="31598">MQRVAVFVFGLALLAGAGFWWLTRPQGLDDADIATLMALDADPERGAGVFWAGGCAGCHSAPGAEDDDAPVLSGGQRFETEFGVFIAPNISPHPDHGIGTWGRADFANAMMRGISPQGAHYYPAFPYTAYALADLQEIADLQAFIATLPPSDAVAPEHELAFPFTFRRGIGLWKARYLGEDWVLQGDLSPEVERGRHLVEALAHCAECHTPRDSFGGLDRAAWMEGAPNPSGDGRIPGITPGALGWSRQDIALYLESGFTPEFDVAGGSMAAVVRAMARLTPADRDAIAAYLLALE</sequence>
<dbReference type="PROSITE" id="PS51007">
    <property type="entry name" value="CYTC"/>
    <property type="match status" value="2"/>
</dbReference>
<evidence type="ECO:0000256" key="4">
    <source>
        <dbReference type="PROSITE-ProRule" id="PRU00433"/>
    </source>
</evidence>
<dbReference type="Gene3D" id="1.10.760.10">
    <property type="entry name" value="Cytochrome c-like domain"/>
    <property type="match status" value="2"/>
</dbReference>
<dbReference type="InterPro" id="IPR036909">
    <property type="entry name" value="Cyt_c-like_dom_sf"/>
</dbReference>
<keyword evidence="1 4" id="KW-0349">Heme</keyword>
<dbReference type="InterPro" id="IPR051459">
    <property type="entry name" value="Cytochrome_c-type_DH"/>
</dbReference>
<dbReference type="PANTHER" id="PTHR35008">
    <property type="entry name" value="BLL4482 PROTEIN-RELATED"/>
    <property type="match status" value="1"/>
</dbReference>
<dbReference type="PANTHER" id="PTHR35008:SF8">
    <property type="entry name" value="ALCOHOL DEHYDROGENASE CYTOCHROME C SUBUNIT"/>
    <property type="match status" value="1"/>
</dbReference>